<feature type="domain" description="Calponin-homology (CH)" evidence="1">
    <location>
        <begin position="3"/>
        <end position="109"/>
    </location>
</feature>
<dbReference type="InterPro" id="IPR001715">
    <property type="entry name" value="CH_dom"/>
</dbReference>
<dbReference type="SUPFAM" id="SSF57716">
    <property type="entry name" value="Glucocorticoid receptor-like (DNA-binding domain)"/>
    <property type="match status" value="1"/>
</dbReference>
<accession>A0AA85JH55</accession>
<evidence type="ECO:0000313" key="2">
    <source>
        <dbReference type="Proteomes" id="UP000050795"/>
    </source>
</evidence>
<dbReference type="Pfam" id="PF00307">
    <property type="entry name" value="CH"/>
    <property type="match status" value="1"/>
</dbReference>
<evidence type="ECO:0000313" key="3">
    <source>
        <dbReference type="WBParaSite" id="TREG1_30110.1"/>
    </source>
</evidence>
<dbReference type="PANTHER" id="PTHR23167">
    <property type="entry name" value="CALPONIN HOMOLOGY DOMAIN-CONTAINING PROTEIN DDB_G0272472-RELATED"/>
    <property type="match status" value="1"/>
</dbReference>
<reference evidence="3" key="2">
    <citation type="submission" date="2023-11" db="UniProtKB">
        <authorList>
            <consortium name="WormBaseParasite"/>
        </authorList>
    </citation>
    <scope>IDENTIFICATION</scope>
</reference>
<organism evidence="2 3">
    <name type="scientific">Trichobilharzia regenti</name>
    <name type="common">Nasal bird schistosome</name>
    <dbReference type="NCBI Taxonomy" id="157069"/>
    <lineage>
        <taxon>Eukaryota</taxon>
        <taxon>Metazoa</taxon>
        <taxon>Spiralia</taxon>
        <taxon>Lophotrochozoa</taxon>
        <taxon>Platyhelminthes</taxon>
        <taxon>Trematoda</taxon>
        <taxon>Digenea</taxon>
        <taxon>Strigeidida</taxon>
        <taxon>Schistosomatoidea</taxon>
        <taxon>Schistosomatidae</taxon>
        <taxon>Trichobilharzia</taxon>
    </lineage>
</organism>
<dbReference type="WBParaSite" id="TREG1_30110.1">
    <property type="protein sequence ID" value="TREG1_30110.1"/>
    <property type="gene ID" value="TREG1_30110"/>
</dbReference>
<dbReference type="Gene3D" id="1.10.418.10">
    <property type="entry name" value="Calponin-like domain"/>
    <property type="match status" value="1"/>
</dbReference>
<dbReference type="AlphaFoldDB" id="A0AA85JH55"/>
<keyword evidence="2" id="KW-1185">Reference proteome</keyword>
<evidence type="ECO:0000259" key="1">
    <source>
        <dbReference type="PROSITE" id="PS50021"/>
    </source>
</evidence>
<dbReference type="InterPro" id="IPR036872">
    <property type="entry name" value="CH_dom_sf"/>
</dbReference>
<dbReference type="SMART" id="SM00033">
    <property type="entry name" value="CH"/>
    <property type="match status" value="1"/>
</dbReference>
<dbReference type="InterPro" id="IPR050540">
    <property type="entry name" value="F-actin_Monoox_Mical"/>
</dbReference>
<dbReference type="SUPFAM" id="SSF47576">
    <property type="entry name" value="Calponin-homology domain, CH-domain"/>
    <property type="match status" value="1"/>
</dbReference>
<dbReference type="Proteomes" id="UP000050795">
    <property type="component" value="Unassembled WGS sequence"/>
</dbReference>
<dbReference type="PANTHER" id="PTHR23167:SF46">
    <property type="entry name" value="EPS15 HOMOLOGY DOMAIN CONTAINING PROTEIN-BINDING PROTEIN 1, ISOFORM F"/>
    <property type="match status" value="1"/>
</dbReference>
<dbReference type="PROSITE" id="PS50021">
    <property type="entry name" value="CH"/>
    <property type="match status" value="1"/>
</dbReference>
<reference evidence="2" key="1">
    <citation type="submission" date="2022-06" db="EMBL/GenBank/DDBJ databases">
        <authorList>
            <person name="Berger JAMES D."/>
            <person name="Berger JAMES D."/>
        </authorList>
    </citation>
    <scope>NUCLEOTIDE SEQUENCE [LARGE SCALE GENOMIC DNA]</scope>
</reference>
<protein>
    <recommendedName>
        <fullName evidence="1">Calponin-homology (CH) domain-containing protein</fullName>
    </recommendedName>
</protein>
<sequence>MKDSVSNPLLFWCIEQTKNYSFVNITNFTTSWKDGIAFCALLHKYFPDLIEISTLKAENAVKNLELAFFVAETKLDVPVLINPQSLVSEGSVDKELVVDYISKLYKAVTCKCQEQMWSNTSVDKQLSLLYDEEVALPLCCLCGQSIFRLEELTVFNKKYHRSCYRENQLNTLKSETGPLKSRLNMRT</sequence>
<proteinExistence type="predicted"/>
<name>A0AA85JH55_TRIRE</name>